<dbReference type="SUPFAM" id="SSF159941">
    <property type="entry name" value="MM3350-like"/>
    <property type="match status" value="1"/>
</dbReference>
<evidence type="ECO:0000259" key="1">
    <source>
        <dbReference type="Pfam" id="PF07929"/>
    </source>
</evidence>
<dbReference type="RefSeq" id="WP_244519201.1">
    <property type="nucleotide sequence ID" value="NZ_CP067124.1"/>
</dbReference>
<dbReference type="PANTHER" id="PTHR41878:SF1">
    <property type="entry name" value="TNPR PROTEIN"/>
    <property type="match status" value="1"/>
</dbReference>
<protein>
    <submittedName>
        <fullName evidence="2">PRiA4b ORF-3-like protein</fullName>
    </submittedName>
</protein>
<sequence length="85" mass="9612">MTYPRLLKASGACPPEDVDGARGYEEFLEALADPNHEQHEDMVRWSGSAFEPEDAQIEQIVERFDQFTKKWAPRPGKPKAPKATP</sequence>
<dbReference type="AlphaFoldDB" id="A0A1H8J3R1"/>
<dbReference type="STRING" id="34002.SAMN04489859_101555"/>
<evidence type="ECO:0000313" key="2">
    <source>
        <dbReference type="EMBL" id="SEN75065.1"/>
    </source>
</evidence>
<dbReference type="Gene3D" id="3.10.290.30">
    <property type="entry name" value="MM3350-like"/>
    <property type="match status" value="1"/>
</dbReference>
<dbReference type="EMBL" id="FODE01000015">
    <property type="protein sequence ID" value="SEN75065.1"/>
    <property type="molecule type" value="Genomic_DNA"/>
</dbReference>
<organism evidence="2 3">
    <name type="scientific">Paracoccus alcaliphilus</name>
    <dbReference type="NCBI Taxonomy" id="34002"/>
    <lineage>
        <taxon>Bacteria</taxon>
        <taxon>Pseudomonadati</taxon>
        <taxon>Pseudomonadota</taxon>
        <taxon>Alphaproteobacteria</taxon>
        <taxon>Rhodobacterales</taxon>
        <taxon>Paracoccaceae</taxon>
        <taxon>Paracoccus</taxon>
    </lineage>
</organism>
<name>A0A1H8J3R1_9RHOB</name>
<dbReference type="InterPro" id="IPR012912">
    <property type="entry name" value="Plasmid_pRiA4b_Orf3-like"/>
</dbReference>
<dbReference type="PANTHER" id="PTHR41878">
    <property type="entry name" value="LEXA REPRESSOR-RELATED"/>
    <property type="match status" value="1"/>
</dbReference>
<dbReference type="Pfam" id="PF07929">
    <property type="entry name" value="PRiA4_ORF3"/>
    <property type="match status" value="1"/>
</dbReference>
<accession>A0A1H8J3R1</accession>
<evidence type="ECO:0000313" key="3">
    <source>
        <dbReference type="Proteomes" id="UP000199054"/>
    </source>
</evidence>
<keyword evidence="3" id="KW-1185">Reference proteome</keyword>
<feature type="domain" description="Plasmid pRiA4b Orf3-like" evidence="1">
    <location>
        <begin position="2"/>
        <end position="57"/>
    </location>
</feature>
<gene>
    <name evidence="2" type="ORF">SAMN04489859_101555</name>
</gene>
<dbReference type="Proteomes" id="UP000199054">
    <property type="component" value="Unassembled WGS sequence"/>
</dbReference>
<proteinExistence type="predicted"/>
<dbReference type="InterPro" id="IPR024047">
    <property type="entry name" value="MM3350-like_sf"/>
</dbReference>
<reference evidence="2 3" key="1">
    <citation type="submission" date="2016-10" db="EMBL/GenBank/DDBJ databases">
        <authorList>
            <person name="de Groot N.N."/>
        </authorList>
    </citation>
    <scope>NUCLEOTIDE SEQUENCE [LARGE SCALE GENOMIC DNA]</scope>
    <source>
        <strain evidence="2 3">DSM 8512</strain>
    </source>
</reference>